<sequence>MGKLSRKGGKQNTTSNLSHSASDRLTSAPHPAPVPFPDNQAPPPSYSEATAYSIITVQAPIANRPASPSPFGASRILVASISTPEDPYAFLSTFNTAFVIDDSASMASNPWEG</sequence>
<keyword evidence="3" id="KW-1185">Reference proteome</keyword>
<evidence type="ECO:0000313" key="2">
    <source>
        <dbReference type="EMBL" id="GAB1312688.1"/>
    </source>
</evidence>
<evidence type="ECO:0000256" key="1">
    <source>
        <dbReference type="SAM" id="MobiDB-lite"/>
    </source>
</evidence>
<protein>
    <submittedName>
        <fullName evidence="2">Uncharacterized protein</fullName>
    </submittedName>
</protein>
<dbReference type="Proteomes" id="UP001628179">
    <property type="component" value="Unassembled WGS sequence"/>
</dbReference>
<accession>A0ABQ0G4L6</accession>
<feature type="compositionally biased region" description="Polar residues" evidence="1">
    <location>
        <begin position="10"/>
        <end position="25"/>
    </location>
</feature>
<feature type="region of interest" description="Disordered" evidence="1">
    <location>
        <begin position="1"/>
        <end position="47"/>
    </location>
</feature>
<dbReference type="RefSeq" id="XP_070914421.1">
    <property type="nucleotide sequence ID" value="XM_071058320.1"/>
</dbReference>
<gene>
    <name evidence="2" type="ORF">MFIFM68171_02898</name>
</gene>
<organism evidence="2 3">
    <name type="scientific">Madurella fahalii</name>
    <dbReference type="NCBI Taxonomy" id="1157608"/>
    <lineage>
        <taxon>Eukaryota</taxon>
        <taxon>Fungi</taxon>
        <taxon>Dikarya</taxon>
        <taxon>Ascomycota</taxon>
        <taxon>Pezizomycotina</taxon>
        <taxon>Sordariomycetes</taxon>
        <taxon>Sordariomycetidae</taxon>
        <taxon>Sordariales</taxon>
        <taxon>Sordariales incertae sedis</taxon>
        <taxon>Madurella</taxon>
    </lineage>
</organism>
<dbReference type="EMBL" id="BAAFSV010000002">
    <property type="protein sequence ID" value="GAB1312688.1"/>
    <property type="molecule type" value="Genomic_DNA"/>
</dbReference>
<comment type="caution">
    <text evidence="2">The sequence shown here is derived from an EMBL/GenBank/DDBJ whole genome shotgun (WGS) entry which is preliminary data.</text>
</comment>
<proteinExistence type="predicted"/>
<reference evidence="2 3" key="1">
    <citation type="submission" date="2024-09" db="EMBL/GenBank/DDBJ databases">
        <title>Itraconazole resistance in Madurella fahalii resulting from another homologue of gene encoding cytochrome P450 14-alpha sterol demethylase (CYP51).</title>
        <authorList>
            <person name="Yoshioka I."/>
            <person name="Fahal A.H."/>
            <person name="Kaneko S."/>
            <person name="Yaguchi T."/>
        </authorList>
    </citation>
    <scope>NUCLEOTIDE SEQUENCE [LARGE SCALE GENOMIC DNA]</scope>
    <source>
        <strain evidence="2 3">IFM 68171</strain>
    </source>
</reference>
<dbReference type="GeneID" id="98173643"/>
<name>A0ABQ0G4L6_9PEZI</name>
<feature type="compositionally biased region" description="Pro residues" evidence="1">
    <location>
        <begin position="30"/>
        <end position="45"/>
    </location>
</feature>
<evidence type="ECO:0000313" key="3">
    <source>
        <dbReference type="Proteomes" id="UP001628179"/>
    </source>
</evidence>